<reference evidence="2" key="1">
    <citation type="journal article" date="2019" name="Nat. Commun.">
        <title>The genome of broomcorn millet.</title>
        <authorList>
            <person name="Zou C."/>
            <person name="Miki D."/>
            <person name="Li D."/>
            <person name="Tang Q."/>
            <person name="Xiao L."/>
            <person name="Rajput S."/>
            <person name="Deng P."/>
            <person name="Jia W."/>
            <person name="Huang R."/>
            <person name="Zhang M."/>
            <person name="Sun Y."/>
            <person name="Hu J."/>
            <person name="Fu X."/>
            <person name="Schnable P.S."/>
            <person name="Li F."/>
            <person name="Zhang H."/>
            <person name="Feng B."/>
            <person name="Zhu X."/>
            <person name="Liu R."/>
            <person name="Schnable J.C."/>
            <person name="Zhu J.-K."/>
            <person name="Zhang H."/>
        </authorList>
    </citation>
    <scope>NUCLEOTIDE SEQUENCE [LARGE SCALE GENOMIC DNA]</scope>
</reference>
<gene>
    <name evidence="1" type="ORF">C2845_PM18G04830</name>
</gene>
<dbReference type="EMBL" id="PQIB02000017">
    <property type="protein sequence ID" value="RLM59082.1"/>
    <property type="molecule type" value="Genomic_DNA"/>
</dbReference>
<keyword evidence="2" id="KW-1185">Reference proteome</keyword>
<sequence length="90" mass="10279">MWERSWVLRRLATIMTTNFHFSMLYYGMLLNIGNLGTDLPEPVVIATEDDTIDGSYITPSLKDYDATARVGAKSRRHYLVSPLYCCHHAP</sequence>
<evidence type="ECO:0000313" key="2">
    <source>
        <dbReference type="Proteomes" id="UP000275267"/>
    </source>
</evidence>
<dbReference type="Proteomes" id="UP000275267">
    <property type="component" value="Unassembled WGS sequence"/>
</dbReference>
<accession>A0A3L6PLN0</accession>
<proteinExistence type="predicted"/>
<organism evidence="1 2">
    <name type="scientific">Panicum miliaceum</name>
    <name type="common">Proso millet</name>
    <name type="synonym">Broomcorn millet</name>
    <dbReference type="NCBI Taxonomy" id="4540"/>
    <lineage>
        <taxon>Eukaryota</taxon>
        <taxon>Viridiplantae</taxon>
        <taxon>Streptophyta</taxon>
        <taxon>Embryophyta</taxon>
        <taxon>Tracheophyta</taxon>
        <taxon>Spermatophyta</taxon>
        <taxon>Magnoliopsida</taxon>
        <taxon>Liliopsida</taxon>
        <taxon>Poales</taxon>
        <taxon>Poaceae</taxon>
        <taxon>PACMAD clade</taxon>
        <taxon>Panicoideae</taxon>
        <taxon>Panicodae</taxon>
        <taxon>Paniceae</taxon>
        <taxon>Panicinae</taxon>
        <taxon>Panicum</taxon>
        <taxon>Panicum sect. Panicum</taxon>
    </lineage>
</organism>
<name>A0A3L6PLN0_PANMI</name>
<dbReference type="OrthoDB" id="5296287at2759"/>
<protein>
    <submittedName>
        <fullName evidence="1">Organic cation/carnitine transporter 3-like</fullName>
    </submittedName>
</protein>
<evidence type="ECO:0000313" key="1">
    <source>
        <dbReference type="EMBL" id="RLM59082.1"/>
    </source>
</evidence>
<comment type="caution">
    <text evidence="1">The sequence shown here is derived from an EMBL/GenBank/DDBJ whole genome shotgun (WGS) entry which is preliminary data.</text>
</comment>
<dbReference type="AlphaFoldDB" id="A0A3L6PLN0"/>